<dbReference type="PANTHER" id="PTHR47053:SF1">
    <property type="entry name" value="MUREIN DD-ENDOPEPTIDASE MEPH-RELATED"/>
    <property type="match status" value="1"/>
</dbReference>
<organism evidence="8 9">
    <name type="scientific">Paenibacillus chartarius</name>
    <dbReference type="NCBI Taxonomy" id="747481"/>
    <lineage>
        <taxon>Bacteria</taxon>
        <taxon>Bacillati</taxon>
        <taxon>Bacillota</taxon>
        <taxon>Bacilli</taxon>
        <taxon>Bacillales</taxon>
        <taxon>Paenibacillaceae</taxon>
        <taxon>Paenibacillus</taxon>
    </lineage>
</organism>
<accession>A0ABV6DN62</accession>
<gene>
    <name evidence="8" type="ORF">ACFFK0_16535</name>
</gene>
<evidence type="ECO:0000313" key="9">
    <source>
        <dbReference type="Proteomes" id="UP001589776"/>
    </source>
</evidence>
<dbReference type="SUPFAM" id="SSF55383">
    <property type="entry name" value="Copper amine oxidase, domain N"/>
    <property type="match status" value="1"/>
</dbReference>
<keyword evidence="4" id="KW-0788">Thiol protease</keyword>
<dbReference type="InterPro" id="IPR036582">
    <property type="entry name" value="Mao_N_sf"/>
</dbReference>
<feature type="compositionally biased region" description="Low complexity" evidence="5">
    <location>
        <begin position="29"/>
        <end position="79"/>
    </location>
</feature>
<dbReference type="SUPFAM" id="SSF54001">
    <property type="entry name" value="Cysteine proteinases"/>
    <property type="match status" value="1"/>
</dbReference>
<feature type="region of interest" description="Disordered" evidence="5">
    <location>
        <begin position="29"/>
        <end position="86"/>
    </location>
</feature>
<comment type="similarity">
    <text evidence="1">Belongs to the peptidase C40 family.</text>
</comment>
<evidence type="ECO:0000256" key="1">
    <source>
        <dbReference type="ARBA" id="ARBA00007074"/>
    </source>
</evidence>
<dbReference type="Pfam" id="PF07833">
    <property type="entry name" value="Cu_amine_oxidN1"/>
    <property type="match status" value="1"/>
</dbReference>
<evidence type="ECO:0000256" key="4">
    <source>
        <dbReference type="ARBA" id="ARBA00022807"/>
    </source>
</evidence>
<sequence>MNRRHMKSLGMLLLSFSIAGVSGCGGADTNNAGTQGTQQSQQANQAPNTQQQSLNSPQTASGSSSASGSMQARSSQQGATINSANGSGDAVIASESINGASYIPLRKLTDILELQTEWDATSQTMRMGENDFPFELTNNSTKAVKDGDPVTLPAPPVMKDGSMYVPLSAVVDLFRQDMNAEVRDGQLIVHPSPEQVEPLNESDDAGQTTASGAGQDADGLDFGEDPNDPFRTADTNPNAEAGKPSAASGDQAEIPVLAEDFDLEPLVLAAAAKNIDINGLIARGKRYMGVKYQFGARPYAQSGRFDCSTFTQYLFGHYGVKLPRVARQQARIGTTVARKNLRRGDLMYFYVPGRFKANKTVGHVGIYIGNNQMLHASPKPKNGVQITNINKAYWKRTYLYAKRVAY</sequence>
<comment type="caution">
    <text evidence="8">The sequence shown here is derived from an EMBL/GenBank/DDBJ whole genome shotgun (WGS) entry which is preliminary data.</text>
</comment>
<keyword evidence="6" id="KW-0732">Signal</keyword>
<keyword evidence="2" id="KW-0645">Protease</keyword>
<dbReference type="InterPro" id="IPR038765">
    <property type="entry name" value="Papain-like_cys_pep_sf"/>
</dbReference>
<feature type="compositionally biased region" description="Acidic residues" evidence="5">
    <location>
        <begin position="218"/>
        <end position="227"/>
    </location>
</feature>
<feature type="region of interest" description="Disordered" evidence="5">
    <location>
        <begin position="187"/>
        <end position="250"/>
    </location>
</feature>
<proteinExistence type="inferred from homology"/>
<name>A0ABV6DN62_9BACL</name>
<evidence type="ECO:0000256" key="5">
    <source>
        <dbReference type="SAM" id="MobiDB-lite"/>
    </source>
</evidence>
<evidence type="ECO:0000259" key="7">
    <source>
        <dbReference type="PROSITE" id="PS51935"/>
    </source>
</evidence>
<protein>
    <submittedName>
        <fullName evidence="8">NlpC/P60 family protein</fullName>
    </submittedName>
</protein>
<feature type="domain" description="NlpC/P60" evidence="7">
    <location>
        <begin position="274"/>
        <end position="405"/>
    </location>
</feature>
<dbReference type="Pfam" id="PF00877">
    <property type="entry name" value="NLPC_P60"/>
    <property type="match status" value="1"/>
</dbReference>
<dbReference type="InterPro" id="IPR051202">
    <property type="entry name" value="Peptidase_C40"/>
</dbReference>
<dbReference type="PROSITE" id="PS51935">
    <property type="entry name" value="NLPC_P60"/>
    <property type="match status" value="1"/>
</dbReference>
<dbReference type="PROSITE" id="PS51257">
    <property type="entry name" value="PROKAR_LIPOPROTEIN"/>
    <property type="match status" value="1"/>
</dbReference>
<dbReference type="Gene3D" id="3.30.457.10">
    <property type="entry name" value="Copper amine oxidase-like, N-terminal domain"/>
    <property type="match status" value="1"/>
</dbReference>
<keyword evidence="9" id="KW-1185">Reference proteome</keyword>
<dbReference type="InterPro" id="IPR012854">
    <property type="entry name" value="Cu_amine_oxidase-like_N"/>
</dbReference>
<reference evidence="8 9" key="1">
    <citation type="submission" date="2024-09" db="EMBL/GenBank/DDBJ databases">
        <authorList>
            <person name="Sun Q."/>
            <person name="Mori K."/>
        </authorList>
    </citation>
    <scope>NUCLEOTIDE SEQUENCE [LARGE SCALE GENOMIC DNA]</scope>
    <source>
        <strain evidence="8 9">CCM 7759</strain>
    </source>
</reference>
<feature type="chain" id="PRO_5047184258" evidence="6">
    <location>
        <begin position="28"/>
        <end position="406"/>
    </location>
</feature>
<dbReference type="Proteomes" id="UP001589776">
    <property type="component" value="Unassembled WGS sequence"/>
</dbReference>
<dbReference type="Gene3D" id="3.90.1720.10">
    <property type="entry name" value="endopeptidase domain like (from Nostoc punctiforme)"/>
    <property type="match status" value="1"/>
</dbReference>
<dbReference type="EMBL" id="JBHLWN010000068">
    <property type="protein sequence ID" value="MFC0214038.1"/>
    <property type="molecule type" value="Genomic_DNA"/>
</dbReference>
<evidence type="ECO:0000256" key="3">
    <source>
        <dbReference type="ARBA" id="ARBA00022801"/>
    </source>
</evidence>
<dbReference type="InterPro" id="IPR000064">
    <property type="entry name" value="NLP_P60_dom"/>
</dbReference>
<evidence type="ECO:0000256" key="2">
    <source>
        <dbReference type="ARBA" id="ARBA00022670"/>
    </source>
</evidence>
<evidence type="ECO:0000256" key="6">
    <source>
        <dbReference type="SAM" id="SignalP"/>
    </source>
</evidence>
<dbReference type="RefSeq" id="WP_377471379.1">
    <property type="nucleotide sequence ID" value="NZ_JBHLWN010000068.1"/>
</dbReference>
<evidence type="ECO:0000313" key="8">
    <source>
        <dbReference type="EMBL" id="MFC0214038.1"/>
    </source>
</evidence>
<keyword evidence="3" id="KW-0378">Hydrolase</keyword>
<dbReference type="PANTHER" id="PTHR47053">
    <property type="entry name" value="MUREIN DD-ENDOPEPTIDASE MEPH-RELATED"/>
    <property type="match status" value="1"/>
</dbReference>
<feature type="signal peptide" evidence="6">
    <location>
        <begin position="1"/>
        <end position="27"/>
    </location>
</feature>